<dbReference type="InterPro" id="IPR036907">
    <property type="entry name" value="5'-Nucleotdase_C_sf"/>
</dbReference>
<dbReference type="SUPFAM" id="SSF56300">
    <property type="entry name" value="Metallo-dependent phosphatases"/>
    <property type="match status" value="1"/>
</dbReference>
<name>A0A1B6DWA8_9HEMI</name>
<dbReference type="Gene3D" id="3.90.780.10">
    <property type="entry name" value="5'-Nucleotidase, C-terminal domain"/>
    <property type="match status" value="1"/>
</dbReference>
<evidence type="ECO:0008006" key="8">
    <source>
        <dbReference type="Google" id="ProtNLM"/>
    </source>
</evidence>
<protein>
    <recommendedName>
        <fullName evidence="8">5'-Nucleotidase C-terminal domain-containing protein</fullName>
    </recommendedName>
</protein>
<dbReference type="GO" id="GO:0000166">
    <property type="term" value="F:nucleotide binding"/>
    <property type="evidence" value="ECO:0007669"/>
    <property type="project" value="UniProtKB-KW"/>
</dbReference>
<dbReference type="Gene3D" id="3.60.21.10">
    <property type="match status" value="1"/>
</dbReference>
<evidence type="ECO:0000313" key="7">
    <source>
        <dbReference type="EMBL" id="JAS29974.1"/>
    </source>
</evidence>
<dbReference type="InterPro" id="IPR008334">
    <property type="entry name" value="5'-Nucleotdase_C"/>
</dbReference>
<proteinExistence type="inferred from homology"/>
<feature type="compositionally biased region" description="Basic residues" evidence="4">
    <location>
        <begin position="575"/>
        <end position="588"/>
    </location>
</feature>
<feature type="domain" description="Calcineurin-like phosphoesterase" evidence="5">
    <location>
        <begin position="68"/>
        <end position="272"/>
    </location>
</feature>
<keyword evidence="3" id="KW-0378">Hydrolase</keyword>
<evidence type="ECO:0000256" key="2">
    <source>
        <dbReference type="ARBA" id="ARBA00022729"/>
    </source>
</evidence>
<dbReference type="PRINTS" id="PR01607">
    <property type="entry name" value="APYRASEFAMLY"/>
</dbReference>
<dbReference type="InterPro" id="IPR006179">
    <property type="entry name" value="5_nucleotidase/apyrase"/>
</dbReference>
<dbReference type="InterPro" id="IPR041821">
    <property type="entry name" value="CG11883_N"/>
</dbReference>
<dbReference type="InterPro" id="IPR029052">
    <property type="entry name" value="Metallo-depent_PP-like"/>
</dbReference>
<accession>A0A1B6DWA8</accession>
<dbReference type="Pfam" id="PF00149">
    <property type="entry name" value="Metallophos"/>
    <property type="match status" value="1"/>
</dbReference>
<keyword evidence="2" id="KW-0732">Signal</keyword>
<evidence type="ECO:0000259" key="6">
    <source>
        <dbReference type="Pfam" id="PF02872"/>
    </source>
</evidence>
<dbReference type="EMBL" id="GEDC01007324">
    <property type="protein sequence ID" value="JAS29974.1"/>
    <property type="molecule type" value="Transcribed_RNA"/>
</dbReference>
<reference evidence="7" key="1">
    <citation type="submission" date="2015-12" db="EMBL/GenBank/DDBJ databases">
        <title>De novo transcriptome assembly of four potential Pierce s Disease insect vectors from Arizona vineyards.</title>
        <authorList>
            <person name="Tassone E.E."/>
        </authorList>
    </citation>
    <scope>NUCLEOTIDE SEQUENCE</scope>
</reference>
<dbReference type="SUPFAM" id="SSF55816">
    <property type="entry name" value="5'-nucleotidase (syn. UDP-sugar hydrolase), C-terminal domain"/>
    <property type="match status" value="1"/>
</dbReference>
<dbReference type="PANTHER" id="PTHR11575">
    <property type="entry name" value="5'-NUCLEOTIDASE-RELATED"/>
    <property type="match status" value="1"/>
</dbReference>
<dbReference type="AlphaFoldDB" id="A0A1B6DWA8"/>
<comment type="similarity">
    <text evidence="1 3">Belongs to the 5'-nucleotidase family.</text>
</comment>
<dbReference type="Pfam" id="PF02872">
    <property type="entry name" value="5_nucleotid_C"/>
    <property type="match status" value="1"/>
</dbReference>
<evidence type="ECO:0000256" key="4">
    <source>
        <dbReference type="SAM" id="MobiDB-lite"/>
    </source>
</evidence>
<dbReference type="GO" id="GO:0016787">
    <property type="term" value="F:hydrolase activity"/>
    <property type="evidence" value="ECO:0007669"/>
    <property type="project" value="UniProtKB-KW"/>
</dbReference>
<evidence type="ECO:0000259" key="5">
    <source>
        <dbReference type="Pfam" id="PF00149"/>
    </source>
</evidence>
<evidence type="ECO:0000256" key="3">
    <source>
        <dbReference type="RuleBase" id="RU362119"/>
    </source>
</evidence>
<sequence length="655" mass="72904">MASFAAQAAIRSKWTDLVESSNFDVPQEVSSGVRSVVGWLKQASLEVRQAGRRTLNSLSGNNMSSDITILHFNDVYNIESRSEEPVGGAARFSTAIKSFSSLQPLILFSGDIFSPSMLSSFTKGEQMSTVLNEIGTHCAVFGNHDFDFGLEVLSERVSETTFPWLMSNVIDNETGRPLGDGKITHVIDWNGKRLGLVGLVEKEWLDTLATINPDEVTFIDFIEAGHKLGAQLKEEGCDYVIALTHMRTPNDIKLAENVNEIDLILGGHDHVYEVKQINGKYMIKSGTDFRQLSKLTLKFNGPSVDVQVEEVNVTTQYEEDSQLKQLLDKYSEIMEGKQQEVLGSFSVPLDGRFESVRRMETNLGNWVCDVILAASGADLVLLNSGTLRSDRVHPAGPFTLGDLVNLVPMRDPLVVLSVSGSDVLAALENSVSQFPKLEGRFPQVAGVSFAFDPEKPPGQRVDLQFVRVGDEYLVLSQRYRLGTKAYLHSGCDGYIMFKDAQVLVDEEECPELGLAIQNHFQAIKMRLGKTKRASRHRQSLVTLSRRHSLVKMLDVTELDGPPPLRRASTVEHPPSHAHSHPHSVPHPRLTRRASLDDLEHDSCTLTPKIEQRIVRLNDEVRRELLLERQRLEADSVIQEVEEIDSVSPQSSVDRA</sequence>
<keyword evidence="3" id="KW-0547">Nucleotide-binding</keyword>
<organism evidence="7">
    <name type="scientific">Clastoptera arizonana</name>
    <name type="common">Arizona spittle bug</name>
    <dbReference type="NCBI Taxonomy" id="38151"/>
    <lineage>
        <taxon>Eukaryota</taxon>
        <taxon>Metazoa</taxon>
        <taxon>Ecdysozoa</taxon>
        <taxon>Arthropoda</taxon>
        <taxon>Hexapoda</taxon>
        <taxon>Insecta</taxon>
        <taxon>Pterygota</taxon>
        <taxon>Neoptera</taxon>
        <taxon>Paraneoptera</taxon>
        <taxon>Hemiptera</taxon>
        <taxon>Auchenorrhyncha</taxon>
        <taxon>Cercopoidea</taxon>
        <taxon>Clastopteridae</taxon>
        <taxon>Clastoptera</taxon>
    </lineage>
</organism>
<feature type="region of interest" description="Disordered" evidence="4">
    <location>
        <begin position="557"/>
        <end position="588"/>
    </location>
</feature>
<gene>
    <name evidence="7" type="ORF">g.39410</name>
</gene>
<feature type="domain" description="5'-Nucleotidase C-terminal" evidence="6">
    <location>
        <begin position="343"/>
        <end position="499"/>
    </location>
</feature>
<dbReference type="CDD" id="cd07406">
    <property type="entry name" value="MPP_CG11883_N"/>
    <property type="match status" value="1"/>
</dbReference>
<dbReference type="InterPro" id="IPR004843">
    <property type="entry name" value="Calcineurin-like_PHP"/>
</dbReference>
<evidence type="ECO:0000256" key="1">
    <source>
        <dbReference type="ARBA" id="ARBA00006654"/>
    </source>
</evidence>
<dbReference type="GO" id="GO:0009166">
    <property type="term" value="P:nucleotide catabolic process"/>
    <property type="evidence" value="ECO:0007669"/>
    <property type="project" value="InterPro"/>
</dbReference>
<dbReference type="PANTHER" id="PTHR11575:SF48">
    <property type="entry name" value="5'-NUCLEOTIDASE"/>
    <property type="match status" value="1"/>
</dbReference>